<evidence type="ECO:0000313" key="6">
    <source>
        <dbReference type="EMBL" id="GCE29064.1"/>
    </source>
</evidence>
<dbReference type="SUPFAM" id="SSF51735">
    <property type="entry name" value="NAD(P)-binding Rossmann-fold domains"/>
    <property type="match status" value="1"/>
</dbReference>
<dbReference type="Gene3D" id="1.10.1660.10">
    <property type="match status" value="1"/>
</dbReference>
<dbReference type="PROSITE" id="PS00061">
    <property type="entry name" value="ADH_SHORT"/>
    <property type="match status" value="1"/>
</dbReference>
<dbReference type="InterPro" id="IPR057326">
    <property type="entry name" value="KR_dom"/>
</dbReference>
<dbReference type="InterPro" id="IPR002347">
    <property type="entry name" value="SDR_fam"/>
</dbReference>
<dbReference type="PROSITE" id="PS50937">
    <property type="entry name" value="HTH_MERR_2"/>
    <property type="match status" value="1"/>
</dbReference>
<dbReference type="PRINTS" id="PR00040">
    <property type="entry name" value="HTHMERR"/>
</dbReference>
<organism evidence="6 7">
    <name type="scientific">Dictyobacter alpinus</name>
    <dbReference type="NCBI Taxonomy" id="2014873"/>
    <lineage>
        <taxon>Bacteria</taxon>
        <taxon>Bacillati</taxon>
        <taxon>Chloroflexota</taxon>
        <taxon>Ktedonobacteria</taxon>
        <taxon>Ktedonobacterales</taxon>
        <taxon>Dictyobacteraceae</taxon>
        <taxon>Dictyobacter</taxon>
    </lineage>
</organism>
<feature type="domain" description="HTH merR-type" evidence="5">
    <location>
        <begin position="9"/>
        <end position="78"/>
    </location>
</feature>
<dbReference type="GO" id="GO:0016616">
    <property type="term" value="F:oxidoreductase activity, acting on the CH-OH group of donors, NAD or NADP as acceptor"/>
    <property type="evidence" value="ECO:0007669"/>
    <property type="project" value="UniProtKB-ARBA"/>
</dbReference>
<reference evidence="7" key="1">
    <citation type="submission" date="2018-12" db="EMBL/GenBank/DDBJ databases">
        <title>Tengunoibacter tsumagoiensis gen. nov., sp. nov., Dictyobacter kobayashii sp. nov., D. alpinus sp. nov., and D. joshuensis sp. nov. and description of Dictyobacteraceae fam. nov. within the order Ktedonobacterales isolated from Tengu-no-mugimeshi.</title>
        <authorList>
            <person name="Wang C.M."/>
            <person name="Zheng Y."/>
            <person name="Sakai Y."/>
            <person name="Toyoda A."/>
            <person name="Minakuchi Y."/>
            <person name="Abe K."/>
            <person name="Yokota A."/>
            <person name="Yabe S."/>
        </authorList>
    </citation>
    <scope>NUCLEOTIDE SEQUENCE [LARGE SCALE GENOMIC DNA]</scope>
    <source>
        <strain evidence="7">Uno16</strain>
    </source>
</reference>
<dbReference type="Pfam" id="PF00106">
    <property type="entry name" value="adh_short"/>
    <property type="match status" value="1"/>
</dbReference>
<keyword evidence="2" id="KW-0560">Oxidoreductase</keyword>
<dbReference type="PRINTS" id="PR00081">
    <property type="entry name" value="GDHRDH"/>
</dbReference>
<evidence type="ECO:0000313" key="7">
    <source>
        <dbReference type="Proteomes" id="UP000287171"/>
    </source>
</evidence>
<proteinExistence type="inferred from homology"/>
<protein>
    <recommendedName>
        <fullName evidence="5">HTH merR-type domain-containing protein</fullName>
    </recommendedName>
</protein>
<dbReference type="SMART" id="SM00422">
    <property type="entry name" value="HTH_MERR"/>
    <property type="match status" value="1"/>
</dbReference>
<dbReference type="SUPFAM" id="SSF46955">
    <property type="entry name" value="Putative DNA-binding domain"/>
    <property type="match status" value="1"/>
</dbReference>
<comment type="caution">
    <text evidence="6">The sequence shown here is derived from an EMBL/GenBank/DDBJ whole genome shotgun (WGS) entry which is preliminary data.</text>
</comment>
<dbReference type="PRINTS" id="PR00080">
    <property type="entry name" value="SDRFAMILY"/>
</dbReference>
<evidence type="ECO:0000256" key="3">
    <source>
        <dbReference type="RuleBase" id="RU000363"/>
    </source>
</evidence>
<dbReference type="InterPro" id="IPR009061">
    <property type="entry name" value="DNA-bd_dom_put_sf"/>
</dbReference>
<dbReference type="GO" id="GO:0006355">
    <property type="term" value="P:regulation of DNA-templated transcription"/>
    <property type="evidence" value="ECO:0007669"/>
    <property type="project" value="InterPro"/>
</dbReference>
<sequence length="406" mass="44531">MYSSGMEIDLSIQQVAELTGLSIDTLRYYERIGLIEPVQRAASGHRRYKQADLEWIGLLINLRATGMPISQMIDFAKLHHQGPLTAIERLHLLEQHQHALAQQMQKLQQHGTQLQQKIARKKAVLAQQGITAHTPDQSEAKQEETDPENINEEQRSRFMQRNEQRVALVTGASSGIGEATALALAAQGIRVAVAARRTERLESLVARIQQAGGEALALSLDVTDEQQVQTMVRHLQERWGRLDILVNSAGLMLLGPIAGADTEDWRRMISTNVLGLLYATHAALPLMQAQGGGHIVNISSLAGRIARAGSGVYNATKWGVGALSEALRQECVHDHIRVTVIEPGIVETDLASHITNSAARENALRRKQNITPLQSNDIANAIVYAVMQPLHVNVNEILLVPSEQGG</sequence>
<gene>
    <name evidence="6" type="ORF">KDA_45480</name>
</gene>
<dbReference type="Proteomes" id="UP000287171">
    <property type="component" value="Unassembled WGS sequence"/>
</dbReference>
<dbReference type="InterPro" id="IPR000551">
    <property type="entry name" value="MerR-type_HTH_dom"/>
</dbReference>
<evidence type="ECO:0000256" key="1">
    <source>
        <dbReference type="ARBA" id="ARBA00006484"/>
    </source>
</evidence>
<evidence type="ECO:0000256" key="4">
    <source>
        <dbReference type="SAM" id="MobiDB-lite"/>
    </source>
</evidence>
<dbReference type="InterPro" id="IPR036291">
    <property type="entry name" value="NAD(P)-bd_dom_sf"/>
</dbReference>
<evidence type="ECO:0000259" key="5">
    <source>
        <dbReference type="PROSITE" id="PS50937"/>
    </source>
</evidence>
<dbReference type="GO" id="GO:0003677">
    <property type="term" value="F:DNA binding"/>
    <property type="evidence" value="ECO:0007669"/>
    <property type="project" value="InterPro"/>
</dbReference>
<comment type="similarity">
    <text evidence="1 3">Belongs to the short-chain dehydrogenases/reductases (SDR) family.</text>
</comment>
<dbReference type="Gene3D" id="3.40.50.720">
    <property type="entry name" value="NAD(P)-binding Rossmann-like Domain"/>
    <property type="match status" value="1"/>
</dbReference>
<dbReference type="FunFam" id="3.40.50.720:FF:000047">
    <property type="entry name" value="NADP-dependent L-serine/L-allo-threonine dehydrogenase"/>
    <property type="match status" value="1"/>
</dbReference>
<dbReference type="AlphaFoldDB" id="A0A402BCJ7"/>
<dbReference type="SMART" id="SM00822">
    <property type="entry name" value="PKS_KR"/>
    <property type="match status" value="1"/>
</dbReference>
<dbReference type="EMBL" id="BIFT01000001">
    <property type="protein sequence ID" value="GCE29064.1"/>
    <property type="molecule type" value="Genomic_DNA"/>
</dbReference>
<accession>A0A402BCJ7</accession>
<evidence type="ECO:0000256" key="2">
    <source>
        <dbReference type="ARBA" id="ARBA00023002"/>
    </source>
</evidence>
<dbReference type="InterPro" id="IPR020904">
    <property type="entry name" value="Sc_DH/Rdtase_CS"/>
</dbReference>
<dbReference type="PANTHER" id="PTHR43115">
    <property type="entry name" value="DEHYDROGENASE/REDUCTASE SDR FAMILY MEMBER 11"/>
    <property type="match status" value="1"/>
</dbReference>
<dbReference type="CDD" id="cd01109">
    <property type="entry name" value="HTH_YyaN"/>
    <property type="match status" value="1"/>
</dbReference>
<dbReference type="PANTHER" id="PTHR43115:SF4">
    <property type="entry name" value="DEHYDROGENASE_REDUCTASE SDR FAMILY MEMBER 11"/>
    <property type="match status" value="1"/>
</dbReference>
<dbReference type="Pfam" id="PF00376">
    <property type="entry name" value="MerR"/>
    <property type="match status" value="1"/>
</dbReference>
<feature type="region of interest" description="Disordered" evidence="4">
    <location>
        <begin position="130"/>
        <end position="151"/>
    </location>
</feature>
<keyword evidence="7" id="KW-1185">Reference proteome</keyword>
<name>A0A402BCJ7_9CHLR</name>